<sequence>MTDLPFAVSAATIEALPFSHGTSGRQRQPENGTQYLSSAHMPSHISVGDTTQANGQPTLGSLGLCPQCTPLKQPHNREPCHHPHQRGSETPLKRASLPTLISVFSDSQKMIRGHECPRPCSPCFPWRLISPSPNHGAAIHEYPITEGPN</sequence>
<feature type="region of interest" description="Disordered" evidence="1">
    <location>
        <begin position="73"/>
        <end position="94"/>
    </location>
</feature>
<dbReference type="Proteomes" id="UP000305948">
    <property type="component" value="Unassembled WGS sequence"/>
</dbReference>
<evidence type="ECO:0000256" key="1">
    <source>
        <dbReference type="SAM" id="MobiDB-lite"/>
    </source>
</evidence>
<proteinExistence type="predicted"/>
<accession>A0A5C3MUD1</accession>
<dbReference type="EMBL" id="ML213518">
    <property type="protein sequence ID" value="TFK48690.1"/>
    <property type="molecule type" value="Genomic_DNA"/>
</dbReference>
<evidence type="ECO:0000313" key="2">
    <source>
        <dbReference type="EMBL" id="TFK48690.1"/>
    </source>
</evidence>
<organism evidence="2 3">
    <name type="scientific">Heliocybe sulcata</name>
    <dbReference type="NCBI Taxonomy" id="5364"/>
    <lineage>
        <taxon>Eukaryota</taxon>
        <taxon>Fungi</taxon>
        <taxon>Dikarya</taxon>
        <taxon>Basidiomycota</taxon>
        <taxon>Agaricomycotina</taxon>
        <taxon>Agaricomycetes</taxon>
        <taxon>Gloeophyllales</taxon>
        <taxon>Gloeophyllaceae</taxon>
        <taxon>Heliocybe</taxon>
    </lineage>
</organism>
<name>A0A5C3MUD1_9AGAM</name>
<protein>
    <submittedName>
        <fullName evidence="2">Uncharacterized protein</fullName>
    </submittedName>
</protein>
<evidence type="ECO:0000313" key="3">
    <source>
        <dbReference type="Proteomes" id="UP000305948"/>
    </source>
</evidence>
<gene>
    <name evidence="2" type="ORF">OE88DRAFT_489497</name>
</gene>
<dbReference type="AlphaFoldDB" id="A0A5C3MUD1"/>
<keyword evidence="3" id="KW-1185">Reference proteome</keyword>
<reference evidence="2 3" key="1">
    <citation type="journal article" date="2019" name="Nat. Ecol. Evol.">
        <title>Megaphylogeny resolves global patterns of mushroom evolution.</title>
        <authorList>
            <person name="Varga T."/>
            <person name="Krizsan K."/>
            <person name="Foldi C."/>
            <person name="Dima B."/>
            <person name="Sanchez-Garcia M."/>
            <person name="Sanchez-Ramirez S."/>
            <person name="Szollosi G.J."/>
            <person name="Szarkandi J.G."/>
            <person name="Papp V."/>
            <person name="Albert L."/>
            <person name="Andreopoulos W."/>
            <person name="Angelini C."/>
            <person name="Antonin V."/>
            <person name="Barry K.W."/>
            <person name="Bougher N.L."/>
            <person name="Buchanan P."/>
            <person name="Buyck B."/>
            <person name="Bense V."/>
            <person name="Catcheside P."/>
            <person name="Chovatia M."/>
            <person name="Cooper J."/>
            <person name="Damon W."/>
            <person name="Desjardin D."/>
            <person name="Finy P."/>
            <person name="Geml J."/>
            <person name="Haridas S."/>
            <person name="Hughes K."/>
            <person name="Justo A."/>
            <person name="Karasinski D."/>
            <person name="Kautmanova I."/>
            <person name="Kiss B."/>
            <person name="Kocsube S."/>
            <person name="Kotiranta H."/>
            <person name="LaButti K.M."/>
            <person name="Lechner B.E."/>
            <person name="Liimatainen K."/>
            <person name="Lipzen A."/>
            <person name="Lukacs Z."/>
            <person name="Mihaltcheva S."/>
            <person name="Morgado L.N."/>
            <person name="Niskanen T."/>
            <person name="Noordeloos M.E."/>
            <person name="Ohm R.A."/>
            <person name="Ortiz-Santana B."/>
            <person name="Ovrebo C."/>
            <person name="Racz N."/>
            <person name="Riley R."/>
            <person name="Savchenko A."/>
            <person name="Shiryaev A."/>
            <person name="Soop K."/>
            <person name="Spirin V."/>
            <person name="Szebenyi C."/>
            <person name="Tomsovsky M."/>
            <person name="Tulloss R.E."/>
            <person name="Uehling J."/>
            <person name="Grigoriev I.V."/>
            <person name="Vagvolgyi C."/>
            <person name="Papp T."/>
            <person name="Martin F.M."/>
            <person name="Miettinen O."/>
            <person name="Hibbett D.S."/>
            <person name="Nagy L.G."/>
        </authorList>
    </citation>
    <scope>NUCLEOTIDE SEQUENCE [LARGE SCALE GENOMIC DNA]</scope>
    <source>
        <strain evidence="2 3">OMC1185</strain>
    </source>
</reference>